<dbReference type="CDD" id="cd11304">
    <property type="entry name" value="Cadherin_repeat"/>
    <property type="match status" value="4"/>
</dbReference>
<dbReference type="Gene3D" id="2.60.40.60">
    <property type="entry name" value="Cadherins"/>
    <property type="match status" value="4"/>
</dbReference>
<feature type="compositionally biased region" description="Pro residues" evidence="12">
    <location>
        <begin position="773"/>
        <end position="782"/>
    </location>
</feature>
<dbReference type="PROSITE" id="PS50268">
    <property type="entry name" value="CADHERIN_2"/>
    <property type="match status" value="4"/>
</dbReference>
<keyword evidence="2" id="KW-1003">Cell membrane</keyword>
<organism evidence="14">
    <name type="scientific">Cyprideis torosa</name>
    <dbReference type="NCBI Taxonomy" id="163714"/>
    <lineage>
        <taxon>Eukaryota</taxon>
        <taxon>Metazoa</taxon>
        <taxon>Ecdysozoa</taxon>
        <taxon>Arthropoda</taxon>
        <taxon>Crustacea</taxon>
        <taxon>Oligostraca</taxon>
        <taxon>Ostracoda</taxon>
        <taxon>Podocopa</taxon>
        <taxon>Podocopida</taxon>
        <taxon>Cytherocopina</taxon>
        <taxon>Cytheroidea</taxon>
        <taxon>Cytherideidae</taxon>
        <taxon>Cyprideis</taxon>
    </lineage>
</organism>
<feature type="region of interest" description="Disordered" evidence="12">
    <location>
        <begin position="662"/>
        <end position="817"/>
    </location>
</feature>
<gene>
    <name evidence="14" type="ORF">CTOB1V02_LOCUS4716</name>
</gene>
<reference evidence="14" key="1">
    <citation type="submission" date="2020-11" db="EMBL/GenBank/DDBJ databases">
        <authorList>
            <person name="Tran Van P."/>
        </authorList>
    </citation>
    <scope>NUCLEOTIDE SEQUENCE</scope>
</reference>
<dbReference type="InterPro" id="IPR015919">
    <property type="entry name" value="Cadherin-like_sf"/>
</dbReference>
<keyword evidence="3 13" id="KW-0812">Transmembrane</keyword>
<protein>
    <submittedName>
        <fullName evidence="14">Uncharacterized protein</fullName>
    </submittedName>
</protein>
<keyword evidence="11" id="KW-0325">Glycoprotein</keyword>
<evidence type="ECO:0000256" key="9">
    <source>
        <dbReference type="ARBA" id="ARBA00022989"/>
    </source>
</evidence>
<evidence type="ECO:0000256" key="10">
    <source>
        <dbReference type="ARBA" id="ARBA00023136"/>
    </source>
</evidence>
<keyword evidence="6" id="KW-0677">Repeat</keyword>
<feature type="compositionally biased region" description="Low complexity" evidence="12">
    <location>
        <begin position="588"/>
        <end position="603"/>
    </location>
</feature>
<evidence type="ECO:0000256" key="6">
    <source>
        <dbReference type="ARBA" id="ARBA00022737"/>
    </source>
</evidence>
<dbReference type="PRINTS" id="PR00205">
    <property type="entry name" value="CADHERIN"/>
</dbReference>
<evidence type="ECO:0000256" key="13">
    <source>
        <dbReference type="SAM" id="Phobius"/>
    </source>
</evidence>
<keyword evidence="5" id="KW-0732">Signal</keyword>
<dbReference type="GO" id="GO:0005886">
    <property type="term" value="C:plasma membrane"/>
    <property type="evidence" value="ECO:0007669"/>
    <property type="project" value="UniProtKB-SubCell"/>
</dbReference>
<keyword evidence="8" id="KW-0130">Cell adhesion</keyword>
<evidence type="ECO:0000256" key="7">
    <source>
        <dbReference type="ARBA" id="ARBA00022837"/>
    </source>
</evidence>
<dbReference type="PANTHER" id="PTHR24028">
    <property type="entry name" value="CADHERIN-87A"/>
    <property type="match status" value="1"/>
</dbReference>
<dbReference type="SMART" id="SM00112">
    <property type="entry name" value="CA"/>
    <property type="match status" value="4"/>
</dbReference>
<feature type="compositionally biased region" description="Basic residues" evidence="12">
    <location>
        <begin position="787"/>
        <end position="797"/>
    </location>
</feature>
<dbReference type="EMBL" id="OB660938">
    <property type="protein sequence ID" value="CAD7226801.1"/>
    <property type="molecule type" value="Genomic_DNA"/>
</dbReference>
<evidence type="ECO:0000256" key="1">
    <source>
        <dbReference type="ARBA" id="ARBA00004251"/>
    </source>
</evidence>
<feature type="transmembrane region" description="Helical" evidence="13">
    <location>
        <begin position="557"/>
        <end position="580"/>
    </location>
</feature>
<dbReference type="GO" id="GO:0007156">
    <property type="term" value="P:homophilic cell adhesion via plasma membrane adhesion molecules"/>
    <property type="evidence" value="ECO:0007669"/>
    <property type="project" value="InterPro"/>
</dbReference>
<dbReference type="AlphaFoldDB" id="A0A7R8ZNT3"/>
<dbReference type="PANTHER" id="PTHR24028:SF328">
    <property type="entry name" value="CADHERIN-3"/>
    <property type="match status" value="1"/>
</dbReference>
<keyword evidence="9 13" id="KW-1133">Transmembrane helix</keyword>
<comment type="subcellular location">
    <subcellularLocation>
        <location evidence="1">Cell membrane</location>
        <topology evidence="1">Single-pass type I membrane protein</topology>
    </subcellularLocation>
</comment>
<dbReference type="OrthoDB" id="6252479at2759"/>
<keyword evidence="4" id="KW-0479">Metal-binding</keyword>
<accession>A0A7R8ZNT3</accession>
<keyword evidence="7" id="KW-0106">Calcium</keyword>
<dbReference type="InterPro" id="IPR050174">
    <property type="entry name" value="Protocadherin/Cadherin-CA"/>
</dbReference>
<dbReference type="Pfam" id="PF00028">
    <property type="entry name" value="Cadherin"/>
    <property type="match status" value="3"/>
</dbReference>
<feature type="region of interest" description="Disordered" evidence="12">
    <location>
        <begin position="585"/>
        <end position="640"/>
    </location>
</feature>
<keyword evidence="10 13" id="KW-0472">Membrane</keyword>
<dbReference type="PROSITE" id="PS00232">
    <property type="entry name" value="CADHERIN_1"/>
    <property type="match status" value="2"/>
</dbReference>
<dbReference type="FunFam" id="2.60.40.60:FF:000123">
    <property type="entry name" value="Protocadherin beta 4"/>
    <property type="match status" value="1"/>
</dbReference>
<dbReference type="InterPro" id="IPR020894">
    <property type="entry name" value="Cadherin_CS"/>
</dbReference>
<evidence type="ECO:0000313" key="14">
    <source>
        <dbReference type="EMBL" id="CAD7226801.1"/>
    </source>
</evidence>
<evidence type="ECO:0000256" key="11">
    <source>
        <dbReference type="ARBA" id="ARBA00023180"/>
    </source>
</evidence>
<evidence type="ECO:0000256" key="2">
    <source>
        <dbReference type="ARBA" id="ARBA00022475"/>
    </source>
</evidence>
<dbReference type="GO" id="GO:0005509">
    <property type="term" value="F:calcium ion binding"/>
    <property type="evidence" value="ECO:0007669"/>
    <property type="project" value="UniProtKB-UniRule"/>
</dbReference>
<feature type="compositionally biased region" description="Polar residues" evidence="12">
    <location>
        <begin position="609"/>
        <end position="620"/>
    </location>
</feature>
<name>A0A7R8ZNT3_9CRUS</name>
<feature type="compositionally biased region" description="Polar residues" evidence="12">
    <location>
        <begin position="738"/>
        <end position="768"/>
    </location>
</feature>
<evidence type="ECO:0000256" key="3">
    <source>
        <dbReference type="ARBA" id="ARBA00022692"/>
    </source>
</evidence>
<sequence length="855" mass="94020">MMLSRINVTLSHTTLVFFPGIVYVGGVVDREQVSKIVADVVAADQGSPPRHGSTKIEIKVLDINDNSPVFHNYDEVVQDGSSFFPIYRAVVRENNQPGRHIVSVYANDSDSLENGNGMVLYRLEGEERLFQIDTKNGSISTTRSLDFEVQSEYTLRVVAYDLGKADTRRSSTAIVVINVANEPESVEGGFFEEHEYRVKVKENVVSGGLPLLDLNLKPILTETDFEFVFKNETESSDLNKHFRLDPNDGTLWLVRPLDREAVSEVTLKVEAVPREQQQKGQRLKRDPGQGEVKVNVTVEDRNDNSPEFFQMNIPLVAKVPVDAPAGYHVIMVQATDPDVGINGEVRYSLHGKDEMGRSFFDIDPYSGQIRTVIPLEQALSPRGSETVGLNFLPKVFRLNVRATDMAGADGGNSVSVTVYITVVERDDDTIMTLAAPHVEIENDLSGILRNITLASGIAVQPRKLTPHVEDGDVARRSATDLFLFGVDPRSNNILDSPRLMKILEAKMEDISNSLVDVQILKLRSSGEILRRGVPGGPDDRLDQISVASPGQLRNVEVAMIIIGSIIFIASLITLVIVCNVRQHRKRSPPSASVPSTSSAAPNPWKRSPPSASVPSTSQTHHAPRLPSSHHRVWRPVGFSTSGLPSGHQGFVTAAGATPTNGLLVPATFSSSEETDVTPTDVGRSERNRSQASGVPPRDERGRRSRLSLQPVVHLNQPPDPQRRRLPSPPQSGDHRRGSSTPSSHFRTPHQSRLSNSSVSPMQDSLTEIQQQPQLPPRVPPKPVCGHCAKKVSKKHRRDLVLGVGSESDSEGRAGSRDRFLYDSTRKEDLASNVGSAFFRFRKTLKIVPANNSLKL</sequence>
<evidence type="ECO:0000256" key="5">
    <source>
        <dbReference type="ARBA" id="ARBA00022729"/>
    </source>
</evidence>
<evidence type="ECO:0000256" key="12">
    <source>
        <dbReference type="SAM" id="MobiDB-lite"/>
    </source>
</evidence>
<evidence type="ECO:0000256" key="4">
    <source>
        <dbReference type="ARBA" id="ARBA00022723"/>
    </source>
</evidence>
<feature type="compositionally biased region" description="Basic residues" evidence="12">
    <location>
        <begin position="621"/>
        <end position="633"/>
    </location>
</feature>
<dbReference type="InterPro" id="IPR002126">
    <property type="entry name" value="Cadherin-like_dom"/>
</dbReference>
<evidence type="ECO:0000256" key="8">
    <source>
        <dbReference type="ARBA" id="ARBA00022889"/>
    </source>
</evidence>
<dbReference type="SUPFAM" id="SSF49313">
    <property type="entry name" value="Cadherin-like"/>
    <property type="match status" value="4"/>
</dbReference>
<proteinExistence type="predicted"/>